<comment type="caution">
    <text evidence="1">The sequence shown here is derived from an EMBL/GenBank/DDBJ whole genome shotgun (WGS) entry which is preliminary data.</text>
</comment>
<dbReference type="Proteomes" id="UP000887458">
    <property type="component" value="Unassembled WGS sequence"/>
</dbReference>
<gene>
    <name evidence="1" type="ORF">DERP_000151</name>
</gene>
<name>A0ABQ8IZP7_DERPT</name>
<accession>A0ABQ8IZP7</accession>
<protein>
    <submittedName>
        <fullName evidence="1">Uncharacterized protein</fullName>
    </submittedName>
</protein>
<evidence type="ECO:0000313" key="1">
    <source>
        <dbReference type="EMBL" id="KAH9415661.1"/>
    </source>
</evidence>
<sequence>MFQDHLKRVVLMQNDPKITIQKKQLEVFAIVKLTVGSLPYVKRFMWSLHLLKEKMKNQHVNSQET</sequence>
<reference evidence="1 2" key="2">
    <citation type="journal article" date="2022" name="Mol. Biol. Evol.">
        <title>Comparative Genomics Reveals Insights into the Divergent Evolution of Astigmatic Mites and Household Pest Adaptations.</title>
        <authorList>
            <person name="Xiong Q."/>
            <person name="Wan A.T."/>
            <person name="Liu X."/>
            <person name="Fung C.S."/>
            <person name="Xiao X."/>
            <person name="Malainual N."/>
            <person name="Hou J."/>
            <person name="Wang L."/>
            <person name="Wang M."/>
            <person name="Yang K.Y."/>
            <person name="Cui Y."/>
            <person name="Leung E.L."/>
            <person name="Nong W."/>
            <person name="Shin S.K."/>
            <person name="Au S.W."/>
            <person name="Jeong K.Y."/>
            <person name="Chew F.T."/>
            <person name="Hui J.H."/>
            <person name="Leung T.F."/>
            <person name="Tungtrongchitr A."/>
            <person name="Zhong N."/>
            <person name="Liu Z."/>
            <person name="Tsui S.K."/>
        </authorList>
    </citation>
    <scope>NUCLEOTIDE SEQUENCE [LARGE SCALE GENOMIC DNA]</scope>
    <source>
        <strain evidence="1">Derp</strain>
    </source>
</reference>
<keyword evidence="2" id="KW-1185">Reference proteome</keyword>
<dbReference type="EMBL" id="NJHN03000095">
    <property type="protein sequence ID" value="KAH9415661.1"/>
    <property type="molecule type" value="Genomic_DNA"/>
</dbReference>
<reference evidence="1 2" key="1">
    <citation type="journal article" date="2018" name="J. Allergy Clin. Immunol.">
        <title>High-quality assembly of Dermatophagoides pteronyssinus genome and transcriptome reveals a wide range of novel allergens.</title>
        <authorList>
            <person name="Liu X.Y."/>
            <person name="Yang K.Y."/>
            <person name="Wang M.Q."/>
            <person name="Kwok J.S."/>
            <person name="Zeng X."/>
            <person name="Yang Z."/>
            <person name="Xiao X.J."/>
            <person name="Lau C.P."/>
            <person name="Li Y."/>
            <person name="Huang Z.M."/>
            <person name="Ba J.G."/>
            <person name="Yim A.K."/>
            <person name="Ouyang C.Y."/>
            <person name="Ngai S.M."/>
            <person name="Chan T.F."/>
            <person name="Leung E.L."/>
            <person name="Liu L."/>
            <person name="Liu Z.G."/>
            <person name="Tsui S.K."/>
        </authorList>
    </citation>
    <scope>NUCLEOTIDE SEQUENCE [LARGE SCALE GENOMIC DNA]</scope>
    <source>
        <strain evidence="1">Derp</strain>
    </source>
</reference>
<evidence type="ECO:0000313" key="2">
    <source>
        <dbReference type="Proteomes" id="UP000887458"/>
    </source>
</evidence>
<organism evidence="1 2">
    <name type="scientific">Dermatophagoides pteronyssinus</name>
    <name type="common">European house dust mite</name>
    <dbReference type="NCBI Taxonomy" id="6956"/>
    <lineage>
        <taxon>Eukaryota</taxon>
        <taxon>Metazoa</taxon>
        <taxon>Ecdysozoa</taxon>
        <taxon>Arthropoda</taxon>
        <taxon>Chelicerata</taxon>
        <taxon>Arachnida</taxon>
        <taxon>Acari</taxon>
        <taxon>Acariformes</taxon>
        <taxon>Sarcoptiformes</taxon>
        <taxon>Astigmata</taxon>
        <taxon>Psoroptidia</taxon>
        <taxon>Analgoidea</taxon>
        <taxon>Pyroglyphidae</taxon>
        <taxon>Dermatophagoidinae</taxon>
        <taxon>Dermatophagoides</taxon>
    </lineage>
</organism>
<proteinExistence type="predicted"/>